<name>A0A1N6RTV7_9RHOO</name>
<dbReference type="RefSeq" id="WP_076601331.1">
    <property type="nucleotide sequence ID" value="NZ_FTMD01000003.1"/>
</dbReference>
<evidence type="ECO:0000313" key="6">
    <source>
        <dbReference type="Proteomes" id="UP000186819"/>
    </source>
</evidence>
<dbReference type="SUPFAM" id="SSF50891">
    <property type="entry name" value="Cyclophilin-like"/>
    <property type="match status" value="1"/>
</dbReference>
<dbReference type="InterPro" id="IPR052708">
    <property type="entry name" value="PxpC"/>
</dbReference>
<dbReference type="STRING" id="34027.SAMN05421829_103363"/>
<gene>
    <name evidence="5" type="ORF">SAMN05421829_103363</name>
</gene>
<dbReference type="PANTHER" id="PTHR43309:SF3">
    <property type="entry name" value="5-OXOPROLINASE SUBUNIT C"/>
    <property type="match status" value="1"/>
</dbReference>
<evidence type="ECO:0000256" key="2">
    <source>
        <dbReference type="ARBA" id="ARBA00022801"/>
    </source>
</evidence>
<dbReference type="PANTHER" id="PTHR43309">
    <property type="entry name" value="5-OXOPROLINASE SUBUNIT C"/>
    <property type="match status" value="1"/>
</dbReference>
<protein>
    <submittedName>
        <fullName evidence="5">Biotin-dependent carboxylase uncharacterized domain-containing protein</fullName>
    </submittedName>
</protein>
<dbReference type="GO" id="GO:0016787">
    <property type="term" value="F:hydrolase activity"/>
    <property type="evidence" value="ECO:0007669"/>
    <property type="project" value="UniProtKB-KW"/>
</dbReference>
<dbReference type="InterPro" id="IPR029000">
    <property type="entry name" value="Cyclophilin-like_dom_sf"/>
</dbReference>
<accession>A0A1N6RTV7</accession>
<dbReference type="Pfam" id="PF02626">
    <property type="entry name" value="CT_A_B"/>
    <property type="match status" value="1"/>
</dbReference>
<reference evidence="6" key="1">
    <citation type="submission" date="2017-01" db="EMBL/GenBank/DDBJ databases">
        <authorList>
            <person name="Varghese N."/>
            <person name="Submissions S."/>
        </authorList>
    </citation>
    <scope>NUCLEOTIDE SEQUENCE [LARGE SCALE GENOMIC DNA]</scope>
    <source>
        <strain evidence="6">ATCC 51758</strain>
    </source>
</reference>
<proteinExistence type="predicted"/>
<keyword evidence="6" id="KW-1185">Reference proteome</keyword>
<sequence length="361" mass="37884">MSAVVEVVDAGLAVSVQDRGRTGFRNIGVPVSGALDVVLMAAANALAGNPSEAAVLEVGLSGPSLKALSGTVRIGLAGDMGAQVVNTRGQLLKVAPWRTATLFPGDIIRIGGVSHGVGYVALSGGVQVPAQLGSRSTYLRAAIGGVQGRAPKAGDRLQCEAVRGDPWLESRAQAPWHHETGPIRVILGPQEDHFTPQALETFLTRPYAVTRDMDRMGLRLEGDTLAHNEQGAEIVSDGVAPGTIQVPANGQPIVLMADCQTSGGYPKIATVIRADLPRLAHLRPGDELRFVAVSHAEAAAALREQVQRLADWVGAIQNFRPPGVIDEAALYGANLICGVVRGDEWALHGVDFNHYCGAQHV</sequence>
<dbReference type="NCBIfam" id="TIGR00724">
    <property type="entry name" value="urea_amlyse_rel"/>
    <property type="match status" value="1"/>
</dbReference>
<dbReference type="Proteomes" id="UP000186819">
    <property type="component" value="Unassembled WGS sequence"/>
</dbReference>
<dbReference type="OrthoDB" id="9768696at2"/>
<dbReference type="InterPro" id="IPR003778">
    <property type="entry name" value="CT_A_B"/>
</dbReference>
<evidence type="ECO:0000313" key="5">
    <source>
        <dbReference type="EMBL" id="SIQ32265.1"/>
    </source>
</evidence>
<evidence type="ECO:0000259" key="4">
    <source>
        <dbReference type="SMART" id="SM00797"/>
    </source>
</evidence>
<keyword evidence="1" id="KW-0547">Nucleotide-binding</keyword>
<evidence type="ECO:0000256" key="3">
    <source>
        <dbReference type="ARBA" id="ARBA00022840"/>
    </source>
</evidence>
<dbReference type="GO" id="GO:0005524">
    <property type="term" value="F:ATP binding"/>
    <property type="evidence" value="ECO:0007669"/>
    <property type="project" value="UniProtKB-KW"/>
</dbReference>
<dbReference type="Gene3D" id="2.40.100.10">
    <property type="entry name" value="Cyclophilin-like"/>
    <property type="match status" value="1"/>
</dbReference>
<dbReference type="SMART" id="SM00797">
    <property type="entry name" value="AHS2"/>
    <property type="match status" value="1"/>
</dbReference>
<dbReference type="AlphaFoldDB" id="A0A1N6RTV7"/>
<evidence type="ECO:0000256" key="1">
    <source>
        <dbReference type="ARBA" id="ARBA00022741"/>
    </source>
</evidence>
<organism evidence="5 6">
    <name type="scientific">Aromatoleum tolulyticum</name>
    <dbReference type="NCBI Taxonomy" id="34027"/>
    <lineage>
        <taxon>Bacteria</taxon>
        <taxon>Pseudomonadati</taxon>
        <taxon>Pseudomonadota</taxon>
        <taxon>Betaproteobacteria</taxon>
        <taxon>Rhodocyclales</taxon>
        <taxon>Rhodocyclaceae</taxon>
        <taxon>Aromatoleum</taxon>
    </lineage>
</organism>
<keyword evidence="2" id="KW-0378">Hydrolase</keyword>
<keyword evidence="3" id="KW-0067">ATP-binding</keyword>
<feature type="domain" description="Carboxyltransferase" evidence="4">
    <location>
        <begin position="26"/>
        <end position="309"/>
    </location>
</feature>
<dbReference type="EMBL" id="FTMD01000003">
    <property type="protein sequence ID" value="SIQ32265.1"/>
    <property type="molecule type" value="Genomic_DNA"/>
</dbReference>